<comment type="caution">
    <text evidence="7">The sequence shown here is derived from an EMBL/GenBank/DDBJ whole genome shotgun (WGS) entry which is preliminary data.</text>
</comment>
<keyword evidence="8" id="KW-1185">Reference proteome</keyword>
<keyword evidence="3 6" id="KW-0812">Transmembrane</keyword>
<evidence type="ECO:0008006" key="9">
    <source>
        <dbReference type="Google" id="ProtNLM"/>
    </source>
</evidence>
<evidence type="ECO:0000256" key="5">
    <source>
        <dbReference type="ARBA" id="ARBA00023136"/>
    </source>
</evidence>
<gene>
    <name evidence="7" type="ORF">ULVI_04040</name>
</gene>
<evidence type="ECO:0000256" key="1">
    <source>
        <dbReference type="ARBA" id="ARBA00004651"/>
    </source>
</evidence>
<dbReference type="GO" id="GO:0005886">
    <property type="term" value="C:plasma membrane"/>
    <property type="evidence" value="ECO:0007669"/>
    <property type="project" value="UniProtKB-SubCell"/>
</dbReference>
<feature type="transmembrane region" description="Helical" evidence="6">
    <location>
        <begin position="100"/>
        <end position="124"/>
    </location>
</feature>
<keyword evidence="2" id="KW-1003">Cell membrane</keyword>
<name>A0A167IQQ9_9FLAO</name>
<dbReference type="STRING" id="1763537.ULVI_04040"/>
<dbReference type="Proteomes" id="UP000077013">
    <property type="component" value="Unassembled WGS sequence"/>
</dbReference>
<dbReference type="InterPro" id="IPR022791">
    <property type="entry name" value="L-PG_synthase/AglD"/>
</dbReference>
<evidence type="ECO:0000256" key="3">
    <source>
        <dbReference type="ARBA" id="ARBA00022692"/>
    </source>
</evidence>
<keyword evidence="4 6" id="KW-1133">Transmembrane helix</keyword>
<dbReference type="EMBL" id="LRXL01000026">
    <property type="protein sequence ID" value="OAB79918.1"/>
    <property type="molecule type" value="Genomic_DNA"/>
</dbReference>
<keyword evidence="5 6" id="KW-0472">Membrane</keyword>
<comment type="subcellular location">
    <subcellularLocation>
        <location evidence="1">Cell membrane</location>
        <topology evidence="1">Multi-pass membrane protein</topology>
    </subcellularLocation>
</comment>
<sequence length="259" mass="29197">MFVLLAALNWFFEILKWKTIASVVRHIPFKTALKQSLASLTVSLATPNRIGEYGAKAYFFPKKDRKKILLLTFFSNGMQLTATGCFGGIGLAYLLNKQVLTFSILNTLLFLVIFVLLVVFGYLFKERDFLTKGLSIVNVTAYIKQLPTNVTLKTILFSLIRYTLFSSLFLLTLWFFGAVISWQEGMCLIFAMYLFVSAIPTLFVLDVVVRGGVAVWLFSLAGVSEIIVLSTVLLMWLLNFVIPAVWGSLYVATYTLEKE</sequence>
<feature type="transmembrane region" description="Helical" evidence="6">
    <location>
        <begin position="162"/>
        <end position="182"/>
    </location>
</feature>
<evidence type="ECO:0000256" key="4">
    <source>
        <dbReference type="ARBA" id="ARBA00022989"/>
    </source>
</evidence>
<evidence type="ECO:0000256" key="2">
    <source>
        <dbReference type="ARBA" id="ARBA00022475"/>
    </source>
</evidence>
<evidence type="ECO:0000256" key="6">
    <source>
        <dbReference type="SAM" id="Phobius"/>
    </source>
</evidence>
<proteinExistence type="predicted"/>
<evidence type="ECO:0000313" key="7">
    <source>
        <dbReference type="EMBL" id="OAB79918.1"/>
    </source>
</evidence>
<feature type="transmembrane region" description="Helical" evidence="6">
    <location>
        <begin position="188"/>
        <end position="208"/>
    </location>
</feature>
<dbReference type="Pfam" id="PF03706">
    <property type="entry name" value="LPG_synthase_TM"/>
    <property type="match status" value="1"/>
</dbReference>
<evidence type="ECO:0000313" key="8">
    <source>
        <dbReference type="Proteomes" id="UP000077013"/>
    </source>
</evidence>
<accession>A0A167IQQ9</accession>
<protein>
    <recommendedName>
        <fullName evidence="9">Lysylphosphatidylglycerol synthetase</fullName>
    </recommendedName>
</protein>
<organism evidence="7 8">
    <name type="scientific">Cochleicola gelatinilyticus</name>
    <dbReference type="NCBI Taxonomy" id="1763537"/>
    <lineage>
        <taxon>Bacteria</taxon>
        <taxon>Pseudomonadati</taxon>
        <taxon>Bacteroidota</taxon>
        <taxon>Flavobacteriia</taxon>
        <taxon>Flavobacteriales</taxon>
        <taxon>Flavobacteriaceae</taxon>
        <taxon>Cochleicola</taxon>
    </lineage>
</organism>
<feature type="transmembrane region" description="Helical" evidence="6">
    <location>
        <begin position="215"/>
        <end position="238"/>
    </location>
</feature>
<dbReference type="AlphaFoldDB" id="A0A167IQQ9"/>
<feature type="transmembrane region" description="Helical" evidence="6">
    <location>
        <begin position="68"/>
        <end position="94"/>
    </location>
</feature>
<reference evidence="7 8" key="1">
    <citation type="submission" date="2016-02" db="EMBL/GenBank/DDBJ databases">
        <title>Ulvibacter sp. LPB0005, isolated from Thais luteostoma.</title>
        <authorList>
            <person name="Shin S.-K."/>
            <person name="Yi H."/>
        </authorList>
    </citation>
    <scope>NUCLEOTIDE SEQUENCE [LARGE SCALE GENOMIC DNA]</scope>
    <source>
        <strain evidence="7 8">LPB0005</strain>
    </source>
</reference>